<evidence type="ECO:0008006" key="3">
    <source>
        <dbReference type="Google" id="ProtNLM"/>
    </source>
</evidence>
<keyword evidence="1" id="KW-0732">Signal</keyword>
<proteinExistence type="predicted"/>
<accession>A0A7S2ETX9</accession>
<feature type="chain" id="PRO_5031527234" description="PS II complex 12 kDa extrinsic protein" evidence="1">
    <location>
        <begin position="22"/>
        <end position="120"/>
    </location>
</feature>
<evidence type="ECO:0000256" key="1">
    <source>
        <dbReference type="SAM" id="SignalP"/>
    </source>
</evidence>
<name>A0A7S2ETX9_TRICV</name>
<reference evidence="2" key="1">
    <citation type="submission" date="2021-01" db="EMBL/GenBank/DDBJ databases">
        <authorList>
            <person name="Corre E."/>
            <person name="Pelletier E."/>
            <person name="Niang G."/>
            <person name="Scheremetjew M."/>
            <person name="Finn R."/>
            <person name="Kale V."/>
            <person name="Holt S."/>
            <person name="Cochrane G."/>
            <person name="Meng A."/>
            <person name="Brown T."/>
            <person name="Cohen L."/>
        </authorList>
    </citation>
    <scope>NUCLEOTIDE SEQUENCE</scope>
    <source>
        <strain evidence="2">Grunow 1884</strain>
    </source>
</reference>
<dbReference type="AlphaFoldDB" id="A0A7S2ETX9"/>
<organism evidence="2">
    <name type="scientific">Trieres chinensis</name>
    <name type="common">Marine centric diatom</name>
    <name type="synonym">Odontella sinensis</name>
    <dbReference type="NCBI Taxonomy" id="1514140"/>
    <lineage>
        <taxon>Eukaryota</taxon>
        <taxon>Sar</taxon>
        <taxon>Stramenopiles</taxon>
        <taxon>Ochrophyta</taxon>
        <taxon>Bacillariophyta</taxon>
        <taxon>Mediophyceae</taxon>
        <taxon>Biddulphiophycidae</taxon>
        <taxon>Eupodiscales</taxon>
        <taxon>Parodontellaceae</taxon>
        <taxon>Trieres</taxon>
    </lineage>
</organism>
<gene>
    <name evidence="2" type="ORF">OSIN01602_LOCUS18843</name>
</gene>
<sequence length="120" mass="12809">MSRASLFVAATVVASASSVAAFAPSLKLDVNPSRTENVGLAAENNFFNNLFGGAPKVKKIKYKGRLYPTGGTIEDVVLPGAIDEKTIATLEKTLEKSVATEDSPAEKADKLWYFANVVEE</sequence>
<feature type="signal peptide" evidence="1">
    <location>
        <begin position="1"/>
        <end position="21"/>
    </location>
</feature>
<protein>
    <recommendedName>
        <fullName evidence="3">PS II complex 12 kDa extrinsic protein</fullName>
    </recommendedName>
</protein>
<evidence type="ECO:0000313" key="2">
    <source>
        <dbReference type="EMBL" id="CAD9357252.1"/>
    </source>
</evidence>
<dbReference type="EMBL" id="HBGO01032693">
    <property type="protein sequence ID" value="CAD9357252.1"/>
    <property type="molecule type" value="Transcribed_RNA"/>
</dbReference>